<proteinExistence type="predicted"/>
<dbReference type="PANTHER" id="PTHR10173">
    <property type="entry name" value="METHIONINE SULFOXIDE REDUCTASE"/>
    <property type="match status" value="1"/>
</dbReference>
<dbReference type="InterPro" id="IPR028427">
    <property type="entry name" value="Met_Sox_Rdtase_MsrB"/>
</dbReference>
<dbReference type="PROSITE" id="PS51257">
    <property type="entry name" value="PROKAR_LIPOPROTEIN"/>
    <property type="match status" value="1"/>
</dbReference>
<organism evidence="5 6">
    <name type="scientific">Flavobacterium azooxidireducens</name>
    <dbReference type="NCBI Taxonomy" id="1871076"/>
    <lineage>
        <taxon>Bacteria</taxon>
        <taxon>Pseudomonadati</taxon>
        <taxon>Bacteroidota</taxon>
        <taxon>Flavobacteriia</taxon>
        <taxon>Flavobacteriales</taxon>
        <taxon>Flavobacteriaceae</taxon>
        <taxon>Flavobacterium</taxon>
    </lineage>
</organism>
<name>A0ABY4KH02_9FLAO</name>
<feature type="domain" description="MsrB" evidence="4">
    <location>
        <begin position="33"/>
        <end position="155"/>
    </location>
</feature>
<dbReference type="EC" id="1.8.4.12" evidence="1"/>
<keyword evidence="2 5" id="KW-0560">Oxidoreductase</keyword>
<evidence type="ECO:0000256" key="2">
    <source>
        <dbReference type="ARBA" id="ARBA00023002"/>
    </source>
</evidence>
<dbReference type="SUPFAM" id="SSF51316">
    <property type="entry name" value="Mss4-like"/>
    <property type="match status" value="1"/>
</dbReference>
<gene>
    <name evidence="5" type="primary">msrB</name>
    <name evidence="5" type="ORF">M0M57_14030</name>
</gene>
<evidence type="ECO:0000256" key="3">
    <source>
        <dbReference type="ARBA" id="ARBA00048488"/>
    </source>
</evidence>
<accession>A0ABY4KH02</accession>
<dbReference type="EMBL" id="CP096205">
    <property type="protein sequence ID" value="UPQ78727.1"/>
    <property type="molecule type" value="Genomic_DNA"/>
</dbReference>
<evidence type="ECO:0000256" key="1">
    <source>
        <dbReference type="ARBA" id="ARBA00012499"/>
    </source>
</evidence>
<evidence type="ECO:0000259" key="4">
    <source>
        <dbReference type="PROSITE" id="PS51790"/>
    </source>
</evidence>
<protein>
    <recommendedName>
        <fullName evidence="1">peptide-methionine (R)-S-oxide reductase</fullName>
        <ecNumber evidence="1">1.8.4.12</ecNumber>
    </recommendedName>
</protein>
<evidence type="ECO:0000313" key="5">
    <source>
        <dbReference type="EMBL" id="UPQ78727.1"/>
    </source>
</evidence>
<dbReference type="Gene3D" id="2.170.150.20">
    <property type="entry name" value="Peptide methionine sulfoxide reductase"/>
    <property type="match status" value="1"/>
</dbReference>
<dbReference type="Proteomes" id="UP000830583">
    <property type="component" value="Chromosome"/>
</dbReference>
<reference evidence="5" key="1">
    <citation type="submission" date="2022-04" db="EMBL/GenBank/DDBJ databases">
        <title>Consumption of N2O by Flavobacterium azooxidireducens sp. nov. isolated from Decomposing Leaf Litter of Phragmites australis (Cav.).</title>
        <authorList>
            <person name="Behrendt U."/>
            <person name="Spanner T."/>
            <person name="Augustin J."/>
            <person name="Horn M.A."/>
            <person name="Kolb S."/>
            <person name="Ulrich A."/>
        </authorList>
    </citation>
    <scope>NUCLEOTIDE SEQUENCE</scope>
    <source>
        <strain evidence="5">IGB 4-14</strain>
    </source>
</reference>
<evidence type="ECO:0000313" key="6">
    <source>
        <dbReference type="Proteomes" id="UP000830583"/>
    </source>
</evidence>
<dbReference type="InterPro" id="IPR002579">
    <property type="entry name" value="Met_Sox_Rdtase_MsrB_dom"/>
</dbReference>
<sequence length="156" mass="17728">MKKIMLILTLFTLTACQGQKKETKKPLKVVKTEAEWKAELTPEQYEVLRKKGTERAFTGAYWDHFEKGQYVCAACENPLFTSQTKFDSDCGWPSFDQAIKGSVIYENDYSFNMSRVEVMCANCGGHLGHVFDDGPKETTGKRFCTNSISVKFIPEK</sequence>
<dbReference type="PROSITE" id="PS51790">
    <property type="entry name" value="MSRB"/>
    <property type="match status" value="1"/>
</dbReference>
<keyword evidence="6" id="KW-1185">Reference proteome</keyword>
<dbReference type="InterPro" id="IPR011057">
    <property type="entry name" value="Mss4-like_sf"/>
</dbReference>
<dbReference type="RefSeq" id="WP_248433675.1">
    <property type="nucleotide sequence ID" value="NZ_CP096205.1"/>
</dbReference>
<dbReference type="NCBIfam" id="TIGR00357">
    <property type="entry name" value="peptide-methionine (R)-S-oxide reductase MsrB"/>
    <property type="match status" value="1"/>
</dbReference>
<dbReference type="GO" id="GO:0033743">
    <property type="term" value="F:peptide-methionine (R)-S-oxide reductase activity"/>
    <property type="evidence" value="ECO:0007669"/>
    <property type="project" value="UniProtKB-EC"/>
</dbReference>
<dbReference type="Pfam" id="PF01641">
    <property type="entry name" value="SelR"/>
    <property type="match status" value="1"/>
</dbReference>
<dbReference type="PANTHER" id="PTHR10173:SF52">
    <property type="entry name" value="METHIONINE-R-SULFOXIDE REDUCTASE B1"/>
    <property type="match status" value="1"/>
</dbReference>
<comment type="catalytic activity">
    <reaction evidence="3">
        <text>L-methionyl-[protein] + [thioredoxin]-disulfide + H2O = L-methionyl-(R)-S-oxide-[protein] + [thioredoxin]-dithiol</text>
        <dbReference type="Rhea" id="RHEA:24164"/>
        <dbReference type="Rhea" id="RHEA-COMP:10698"/>
        <dbReference type="Rhea" id="RHEA-COMP:10700"/>
        <dbReference type="Rhea" id="RHEA-COMP:12313"/>
        <dbReference type="Rhea" id="RHEA-COMP:12314"/>
        <dbReference type="ChEBI" id="CHEBI:15377"/>
        <dbReference type="ChEBI" id="CHEBI:16044"/>
        <dbReference type="ChEBI" id="CHEBI:29950"/>
        <dbReference type="ChEBI" id="CHEBI:45764"/>
        <dbReference type="ChEBI" id="CHEBI:50058"/>
        <dbReference type="EC" id="1.8.4.12"/>
    </reaction>
</comment>